<dbReference type="Pfam" id="PF01613">
    <property type="entry name" value="Flavin_Reduct"/>
    <property type="match status" value="1"/>
</dbReference>
<dbReference type="InterPro" id="IPR002563">
    <property type="entry name" value="Flavin_Rdtase-like_dom"/>
</dbReference>
<dbReference type="GO" id="GO:0010181">
    <property type="term" value="F:FMN binding"/>
    <property type="evidence" value="ECO:0007669"/>
    <property type="project" value="InterPro"/>
</dbReference>
<organism evidence="5">
    <name type="scientific">candidate division TA06 bacterium ADurb.Bin417</name>
    <dbReference type="NCBI Taxonomy" id="1852828"/>
    <lineage>
        <taxon>Bacteria</taxon>
        <taxon>Bacteria division TA06</taxon>
    </lineage>
</organism>
<dbReference type="SUPFAM" id="SSF50475">
    <property type="entry name" value="FMN-binding split barrel"/>
    <property type="match status" value="1"/>
</dbReference>
<comment type="similarity">
    <text evidence="3">Belongs to the flavoredoxin family.</text>
</comment>
<dbReference type="InterPro" id="IPR052174">
    <property type="entry name" value="Flavoredoxin"/>
</dbReference>
<reference evidence="5" key="1">
    <citation type="submission" date="2017-02" db="EMBL/GenBank/DDBJ databases">
        <title>Delving into the versatile metabolic prowess of the omnipresent phylum Bacteroidetes.</title>
        <authorList>
            <person name="Nobu M.K."/>
            <person name="Mei R."/>
            <person name="Narihiro T."/>
            <person name="Kuroda K."/>
            <person name="Liu W.-T."/>
        </authorList>
    </citation>
    <scope>NUCLEOTIDE SEQUENCE</scope>
    <source>
        <strain evidence="5">ADurb.Bin417</strain>
    </source>
</reference>
<dbReference type="EMBL" id="MWAK01000019">
    <property type="protein sequence ID" value="OPZ93541.1"/>
    <property type="molecule type" value="Genomic_DNA"/>
</dbReference>
<evidence type="ECO:0000259" key="4">
    <source>
        <dbReference type="SMART" id="SM00903"/>
    </source>
</evidence>
<dbReference type="InterPro" id="IPR012349">
    <property type="entry name" value="Split_barrel_FMN-bd"/>
</dbReference>
<sequence length="198" mass="20801">MKKSLGARTIIFPTPVLIVATYDPAGRPNAMAAAWGGICCSDPPCVAVSLREATYTYGNLMARKAFTINIPSEEYLREADYLGLVSGRNVEKFPAAGLTPAPGKSVDAPVIEEFPLVLECALLKSVRIGLHTQFIGEIKDVRAETAVLDAGGNPGIGLVKPLIFDPAGRAYYGIGPRLGQAFAAGKSIGAPPAKEGRC</sequence>
<dbReference type="AlphaFoldDB" id="A0A1V5ML40"/>
<dbReference type="Gene3D" id="2.30.110.10">
    <property type="entry name" value="Electron Transport, Fmn-binding Protein, Chain A"/>
    <property type="match status" value="1"/>
</dbReference>
<keyword evidence="2" id="KW-0285">Flavoprotein</keyword>
<dbReference type="Proteomes" id="UP000485484">
    <property type="component" value="Unassembled WGS sequence"/>
</dbReference>
<gene>
    <name evidence="5" type="primary">flr</name>
    <name evidence="5" type="ORF">BWY73_00262</name>
</gene>
<evidence type="ECO:0000256" key="3">
    <source>
        <dbReference type="ARBA" id="ARBA00038054"/>
    </source>
</evidence>
<evidence type="ECO:0000256" key="1">
    <source>
        <dbReference type="ARBA" id="ARBA00001917"/>
    </source>
</evidence>
<name>A0A1V5ML40_UNCT6</name>
<proteinExistence type="inferred from homology"/>
<comment type="cofactor">
    <cofactor evidence="1">
        <name>FMN</name>
        <dbReference type="ChEBI" id="CHEBI:58210"/>
    </cofactor>
</comment>
<dbReference type="SMART" id="SM00903">
    <property type="entry name" value="Flavin_Reduct"/>
    <property type="match status" value="1"/>
</dbReference>
<accession>A0A1V5ML40</accession>
<evidence type="ECO:0000313" key="5">
    <source>
        <dbReference type="EMBL" id="OPZ93541.1"/>
    </source>
</evidence>
<dbReference type="GO" id="GO:0016646">
    <property type="term" value="F:oxidoreductase activity, acting on the CH-NH group of donors, NAD or NADP as acceptor"/>
    <property type="evidence" value="ECO:0007669"/>
    <property type="project" value="UniProtKB-ARBA"/>
</dbReference>
<dbReference type="PANTHER" id="PTHR43567">
    <property type="entry name" value="FLAVOREDOXIN-RELATED-RELATED"/>
    <property type="match status" value="1"/>
</dbReference>
<comment type="caution">
    <text evidence="5">The sequence shown here is derived from an EMBL/GenBank/DDBJ whole genome shotgun (WGS) entry which is preliminary data.</text>
</comment>
<dbReference type="PANTHER" id="PTHR43567:SF1">
    <property type="entry name" value="FLAVOREDOXIN"/>
    <property type="match status" value="1"/>
</dbReference>
<feature type="domain" description="Flavin reductase like" evidence="4">
    <location>
        <begin position="9"/>
        <end position="155"/>
    </location>
</feature>
<evidence type="ECO:0000256" key="2">
    <source>
        <dbReference type="ARBA" id="ARBA00022630"/>
    </source>
</evidence>
<protein>
    <submittedName>
        <fullName evidence="5">Flavoredoxin</fullName>
    </submittedName>
</protein>